<sequence length="743" mass="82522">MTSVAVGPASLGLPNMLGPKRYHLQQGLASPTSPTSPTPPKGYETLSKGKKSWSVRLGLSRASQSPRQESIHSPGKHHIGWGTVTGGSVLAQQMIYGEPWLYGTVRGTGSRPFGPNHVPQLAHHQGASVLLVCSCPDFLSGTVRDVGSNCRKCGGHRLAGLAIGGTCRMPTAHVRTRPSLAGMLKPSIDDPYDLMRRSRLSEPRSRARSISPLRQANQRDIRSRSVVRCNLNKDRGGLKIATVEPMSRTEWFECSPSSPNSSSASPGTDCIHDDNSNQSADSKEDDWTSKKALATQELSTLRSLPGRMVRVTGHTNKPRCWQSSPSQLKQEEETNSTTTSMSGDSRKSILECDVNPYLLLKNQQQRSISNKDEDDLSDDLSDNALEQELQQSISSSSSNLFDSSKVKSIERIPNRSSVAAIGGQRIRVFNETREPSDDEDGHIPLQPTLTRIPIPKISPKRPPRRLKEAKNALRSILKRADKSVFTEPKRKSVLFNVDNMILAPEKPVDMSSSFQRKCNKVAMPLVKDSASSSDAKSTDVDSLVRETPIVPEEVQVERPHRFITIPNIKSFKQPQPAQQITQDRYNRQLLESKIVPRIKTLAPIDKIKIDKFVPSKKQQLQDQHHQQNRASQDINVHMSGVSVGEPGKSKPVHSEPCAVPLPETEEEKVDITLDSESRNIKVFAVDEKDMIDKCEANDKCAIYNNADSWDKRTVNYYDSVIKVFRIFIKKNYFIAKDSNFCDA</sequence>
<evidence type="ECO:0000313" key="3">
    <source>
        <dbReference type="RefSeq" id="XP_011501703.1"/>
    </source>
</evidence>
<dbReference type="KEGG" id="csol:105365285"/>
<reference evidence="3" key="1">
    <citation type="submission" date="2025-08" db="UniProtKB">
        <authorList>
            <consortium name="RefSeq"/>
        </authorList>
    </citation>
    <scope>IDENTIFICATION</scope>
</reference>
<evidence type="ECO:0000313" key="2">
    <source>
        <dbReference type="Proteomes" id="UP000695007"/>
    </source>
</evidence>
<dbReference type="GeneID" id="105365285"/>
<feature type="region of interest" description="Disordered" evidence="1">
    <location>
        <begin position="251"/>
        <end position="288"/>
    </location>
</feature>
<feature type="compositionally biased region" description="Low complexity" evidence="1">
    <location>
        <begin position="255"/>
        <end position="266"/>
    </location>
</feature>
<dbReference type="AlphaFoldDB" id="A0AAJ7DZ38"/>
<evidence type="ECO:0000256" key="1">
    <source>
        <dbReference type="SAM" id="MobiDB-lite"/>
    </source>
</evidence>
<protein>
    <submittedName>
        <fullName evidence="3">Uncharacterized protein LOC105365285</fullName>
    </submittedName>
</protein>
<feature type="compositionally biased region" description="Basic and acidic residues" evidence="1">
    <location>
        <begin position="270"/>
        <end position="288"/>
    </location>
</feature>
<dbReference type="RefSeq" id="XP_011501703.1">
    <property type="nucleotide sequence ID" value="XM_011503401.1"/>
</dbReference>
<gene>
    <name evidence="3" type="primary">LOC105365285</name>
</gene>
<dbReference type="Proteomes" id="UP000695007">
    <property type="component" value="Unplaced"/>
</dbReference>
<feature type="region of interest" description="Disordered" evidence="1">
    <location>
        <begin position="198"/>
        <end position="221"/>
    </location>
</feature>
<feature type="region of interest" description="Disordered" evidence="1">
    <location>
        <begin position="25"/>
        <end position="79"/>
    </location>
</feature>
<proteinExistence type="predicted"/>
<keyword evidence="2" id="KW-1185">Reference proteome</keyword>
<name>A0AAJ7DZ38_9HYME</name>
<organism evidence="2 3">
    <name type="scientific">Ceratosolen solmsi marchali</name>
    <dbReference type="NCBI Taxonomy" id="326594"/>
    <lineage>
        <taxon>Eukaryota</taxon>
        <taxon>Metazoa</taxon>
        <taxon>Ecdysozoa</taxon>
        <taxon>Arthropoda</taxon>
        <taxon>Hexapoda</taxon>
        <taxon>Insecta</taxon>
        <taxon>Pterygota</taxon>
        <taxon>Neoptera</taxon>
        <taxon>Endopterygota</taxon>
        <taxon>Hymenoptera</taxon>
        <taxon>Apocrita</taxon>
        <taxon>Proctotrupomorpha</taxon>
        <taxon>Chalcidoidea</taxon>
        <taxon>Agaonidae</taxon>
        <taxon>Agaoninae</taxon>
        <taxon>Ceratosolen</taxon>
    </lineage>
</organism>
<accession>A0AAJ7DZ38</accession>
<feature type="region of interest" description="Disordered" evidence="1">
    <location>
        <begin position="304"/>
        <end position="347"/>
    </location>
</feature>